<accession>A0A520KG37</accession>
<gene>
    <name evidence="2" type="ORF">DSO09_04115</name>
    <name evidence="1" type="ORF">EF809_01965</name>
</gene>
<dbReference type="EMBL" id="QNVI01000051">
    <property type="protein sequence ID" value="TDA38464.1"/>
    <property type="molecule type" value="Genomic_DNA"/>
</dbReference>
<evidence type="ECO:0000313" key="1">
    <source>
        <dbReference type="EMBL" id="RZN56779.1"/>
    </source>
</evidence>
<evidence type="ECO:0000313" key="2">
    <source>
        <dbReference type="EMBL" id="TDA38464.1"/>
    </source>
</evidence>
<dbReference type="Gene3D" id="2.20.25.10">
    <property type="match status" value="1"/>
</dbReference>
<evidence type="ECO:0000313" key="4">
    <source>
        <dbReference type="Proteomes" id="UP000317265"/>
    </source>
</evidence>
<organism evidence="1 3">
    <name type="scientific">Thermoproteota archaeon</name>
    <dbReference type="NCBI Taxonomy" id="2056631"/>
    <lineage>
        <taxon>Archaea</taxon>
        <taxon>Thermoproteota</taxon>
    </lineage>
</organism>
<evidence type="ECO:0000313" key="3">
    <source>
        <dbReference type="Proteomes" id="UP000316080"/>
    </source>
</evidence>
<sequence>MKRKLLDILACPICKNYPLELIVFEEKEEIEEGLLICNKCNRWYPIMESIPHMLPDDLRDKEEDLSFLRKWKEKIPENILREGKPFNLS</sequence>
<dbReference type="Proteomes" id="UP000316080">
    <property type="component" value="Unassembled WGS sequence"/>
</dbReference>
<proteinExistence type="predicted"/>
<name>A0A520KG37_9CREN</name>
<dbReference type="SUPFAM" id="SSF158997">
    <property type="entry name" value="Trm112p-like"/>
    <property type="match status" value="1"/>
</dbReference>
<protein>
    <submittedName>
        <fullName evidence="1">Trm112 family protein</fullName>
    </submittedName>
</protein>
<dbReference type="Pfam" id="PF03966">
    <property type="entry name" value="Trm112p"/>
    <property type="match status" value="1"/>
</dbReference>
<dbReference type="EMBL" id="RXIH01000017">
    <property type="protein sequence ID" value="RZN56779.1"/>
    <property type="molecule type" value="Genomic_DNA"/>
</dbReference>
<reference evidence="1 3" key="2">
    <citation type="journal article" date="2019" name="Nat. Microbiol.">
        <title>Wide diversity of methane and short-chain alkane metabolisms in uncultured archaea.</title>
        <authorList>
            <person name="Borrel G."/>
            <person name="Adam P.S."/>
            <person name="McKay L.J."/>
            <person name="Chen L.X."/>
            <person name="Sierra-Garcia I.N."/>
            <person name="Sieber C.M."/>
            <person name="Letourneur Q."/>
            <person name="Ghozlane A."/>
            <person name="Andersen G.L."/>
            <person name="Li W.J."/>
            <person name="Hallam S.J."/>
            <person name="Muyzer G."/>
            <person name="de Oliveira V.M."/>
            <person name="Inskeep W.P."/>
            <person name="Banfield J.F."/>
            <person name="Gribaldo S."/>
        </authorList>
    </citation>
    <scope>NUCLEOTIDE SEQUENCE [LARGE SCALE GENOMIC DNA]</scope>
    <source>
        <strain evidence="1">Verst-YHS</strain>
    </source>
</reference>
<comment type="caution">
    <text evidence="1">The sequence shown here is derived from an EMBL/GenBank/DDBJ whole genome shotgun (WGS) entry which is preliminary data.</text>
</comment>
<dbReference type="Proteomes" id="UP000317265">
    <property type="component" value="Unassembled WGS sequence"/>
</dbReference>
<dbReference type="InterPro" id="IPR005651">
    <property type="entry name" value="Trm112-like"/>
</dbReference>
<reference evidence="2 4" key="1">
    <citation type="journal article" date="2019" name="Nat. Microbiol.">
        <title>Expanding anaerobic alkane metabolism in the domain of Archaea.</title>
        <authorList>
            <person name="Wang Y."/>
            <person name="Wegener G."/>
            <person name="Hou J."/>
            <person name="Wang F."/>
            <person name="Xiao X."/>
        </authorList>
    </citation>
    <scope>NUCLEOTIDE SEQUENCE [LARGE SCALE GENOMIC DNA]</scope>
    <source>
        <strain evidence="2">WYZ-LMO11</strain>
    </source>
</reference>
<dbReference type="AlphaFoldDB" id="A0A520KG37"/>